<evidence type="ECO:0000313" key="5">
    <source>
        <dbReference type="Proteomes" id="UP001499895"/>
    </source>
</evidence>
<dbReference type="CDD" id="cd07043">
    <property type="entry name" value="STAS_anti-anti-sigma_factors"/>
    <property type="match status" value="1"/>
</dbReference>
<dbReference type="InterPro" id="IPR036513">
    <property type="entry name" value="STAS_dom_sf"/>
</dbReference>
<protein>
    <recommendedName>
        <fullName evidence="2">Anti-sigma factor antagonist</fullName>
    </recommendedName>
</protein>
<dbReference type="SUPFAM" id="SSF52091">
    <property type="entry name" value="SpoIIaa-like"/>
    <property type="match status" value="1"/>
</dbReference>
<dbReference type="InterPro" id="IPR002645">
    <property type="entry name" value="STAS_dom"/>
</dbReference>
<sequence>MPSYPVQAGGTVVTEWQGEARIHTVGRWGVLELAGEVDVAAVPRIESLLLQLIALGKPVVVVDLRRVTFFDCAVLGAMYRARAGLLANGGGFEVLCTRPWALKVMSMAGLLDVFRPVASLTDVADLDSLDGSPHRGSRA</sequence>
<comment type="similarity">
    <text evidence="1 2">Belongs to the anti-sigma-factor antagonist family.</text>
</comment>
<evidence type="ECO:0000259" key="3">
    <source>
        <dbReference type="PROSITE" id="PS50801"/>
    </source>
</evidence>
<dbReference type="Proteomes" id="UP001499895">
    <property type="component" value="Unassembled WGS sequence"/>
</dbReference>
<dbReference type="NCBIfam" id="TIGR00377">
    <property type="entry name" value="ant_ant_sig"/>
    <property type="match status" value="1"/>
</dbReference>
<evidence type="ECO:0000256" key="1">
    <source>
        <dbReference type="ARBA" id="ARBA00009013"/>
    </source>
</evidence>
<dbReference type="Gene3D" id="3.30.750.24">
    <property type="entry name" value="STAS domain"/>
    <property type="match status" value="1"/>
</dbReference>
<name>A0ABN0ZLG0_9ACTN</name>
<dbReference type="PANTHER" id="PTHR33495:SF2">
    <property type="entry name" value="ANTI-SIGMA FACTOR ANTAGONIST TM_1081-RELATED"/>
    <property type="match status" value="1"/>
</dbReference>
<dbReference type="InterPro" id="IPR003658">
    <property type="entry name" value="Anti-sigma_ant"/>
</dbReference>
<keyword evidence="5" id="KW-1185">Reference proteome</keyword>
<proteinExistence type="inferred from homology"/>
<reference evidence="4 5" key="1">
    <citation type="journal article" date="2019" name="Int. J. Syst. Evol. Microbiol.">
        <title>The Global Catalogue of Microorganisms (GCM) 10K type strain sequencing project: providing services to taxonomists for standard genome sequencing and annotation.</title>
        <authorList>
            <consortium name="The Broad Institute Genomics Platform"/>
            <consortium name="The Broad Institute Genome Sequencing Center for Infectious Disease"/>
            <person name="Wu L."/>
            <person name="Ma J."/>
        </authorList>
    </citation>
    <scope>NUCLEOTIDE SEQUENCE [LARGE SCALE GENOMIC DNA]</scope>
    <source>
        <strain evidence="4 5">JCM 10649</strain>
    </source>
</reference>
<gene>
    <name evidence="4" type="ORF">GCM10009544_11730</name>
</gene>
<dbReference type="Pfam" id="PF01740">
    <property type="entry name" value="STAS"/>
    <property type="match status" value="1"/>
</dbReference>
<dbReference type="PROSITE" id="PS50801">
    <property type="entry name" value="STAS"/>
    <property type="match status" value="1"/>
</dbReference>
<evidence type="ECO:0000313" key="4">
    <source>
        <dbReference type="EMBL" id="GAA0450567.1"/>
    </source>
</evidence>
<organism evidence="4 5">
    <name type="scientific">Streptomyces stramineus</name>
    <dbReference type="NCBI Taxonomy" id="173861"/>
    <lineage>
        <taxon>Bacteria</taxon>
        <taxon>Bacillati</taxon>
        <taxon>Actinomycetota</taxon>
        <taxon>Actinomycetes</taxon>
        <taxon>Kitasatosporales</taxon>
        <taxon>Streptomycetaceae</taxon>
        <taxon>Streptomyces</taxon>
    </lineage>
</organism>
<evidence type="ECO:0000256" key="2">
    <source>
        <dbReference type="RuleBase" id="RU003749"/>
    </source>
</evidence>
<feature type="domain" description="STAS" evidence="3">
    <location>
        <begin position="30"/>
        <end position="125"/>
    </location>
</feature>
<accession>A0ABN0ZLG0</accession>
<dbReference type="PANTHER" id="PTHR33495">
    <property type="entry name" value="ANTI-SIGMA FACTOR ANTAGONIST TM_1081-RELATED-RELATED"/>
    <property type="match status" value="1"/>
</dbReference>
<dbReference type="EMBL" id="BAAAHB010000007">
    <property type="protein sequence ID" value="GAA0450567.1"/>
    <property type="molecule type" value="Genomic_DNA"/>
</dbReference>
<comment type="caution">
    <text evidence="4">The sequence shown here is derived from an EMBL/GenBank/DDBJ whole genome shotgun (WGS) entry which is preliminary data.</text>
</comment>